<dbReference type="Proteomes" id="UP000199032">
    <property type="component" value="Unassembled WGS sequence"/>
</dbReference>
<dbReference type="Gene3D" id="3.30.565.10">
    <property type="entry name" value="Histidine kinase-like ATPase, C-terminal domain"/>
    <property type="match status" value="1"/>
</dbReference>
<protein>
    <recommendedName>
        <fullName evidence="2">histidine kinase</fullName>
        <ecNumber evidence="2">2.7.13.3</ecNumber>
    </recommendedName>
</protein>
<evidence type="ECO:0000256" key="4">
    <source>
        <dbReference type="ARBA" id="ARBA00022679"/>
    </source>
</evidence>
<dbReference type="PANTHER" id="PTHR43304">
    <property type="entry name" value="PHYTOCHROME-LIKE PROTEIN CPH1"/>
    <property type="match status" value="1"/>
</dbReference>
<evidence type="ECO:0000259" key="8">
    <source>
        <dbReference type="PROSITE" id="PS50109"/>
    </source>
</evidence>
<keyword evidence="5" id="KW-0418">Kinase</keyword>
<dbReference type="Pfam" id="PF08447">
    <property type="entry name" value="PAS_3"/>
    <property type="match status" value="3"/>
</dbReference>
<accession>A0A0S4L8U5</accession>
<dbReference type="RefSeq" id="WP_090745909.1">
    <property type="nucleotide sequence ID" value="NZ_CZQA01000001.1"/>
</dbReference>
<dbReference type="SUPFAM" id="SSF55785">
    <property type="entry name" value="PYP-like sensor domain (PAS domain)"/>
    <property type="match status" value="4"/>
</dbReference>
<dbReference type="PROSITE" id="PS50112">
    <property type="entry name" value="PAS"/>
    <property type="match status" value="2"/>
</dbReference>
<evidence type="ECO:0000259" key="9">
    <source>
        <dbReference type="PROSITE" id="PS50112"/>
    </source>
</evidence>
<dbReference type="OrthoDB" id="9758522at2"/>
<dbReference type="Gene3D" id="3.30.450.20">
    <property type="entry name" value="PAS domain"/>
    <property type="match status" value="4"/>
</dbReference>
<dbReference type="GO" id="GO:0046983">
    <property type="term" value="F:protein dimerization activity"/>
    <property type="evidence" value="ECO:0007669"/>
    <property type="project" value="InterPro"/>
</dbReference>
<dbReference type="GO" id="GO:0000155">
    <property type="term" value="F:phosphorelay sensor kinase activity"/>
    <property type="evidence" value="ECO:0007669"/>
    <property type="project" value="InterPro"/>
</dbReference>
<comment type="catalytic activity">
    <reaction evidence="1">
        <text>ATP + protein L-histidine = ADP + protein N-phospho-L-histidine.</text>
        <dbReference type="EC" id="2.7.13.3"/>
    </reaction>
</comment>
<dbReference type="EMBL" id="CZQA01000001">
    <property type="protein sequence ID" value="CUS34129.1"/>
    <property type="molecule type" value="Genomic_DNA"/>
</dbReference>
<dbReference type="InterPro" id="IPR000014">
    <property type="entry name" value="PAS"/>
</dbReference>
<dbReference type="InterPro" id="IPR013655">
    <property type="entry name" value="PAS_fold_3"/>
</dbReference>
<feature type="domain" description="PAS" evidence="9">
    <location>
        <begin position="620"/>
        <end position="670"/>
    </location>
</feature>
<evidence type="ECO:0000256" key="1">
    <source>
        <dbReference type="ARBA" id="ARBA00000085"/>
    </source>
</evidence>
<dbReference type="InterPro" id="IPR029016">
    <property type="entry name" value="GAF-like_dom_sf"/>
</dbReference>
<evidence type="ECO:0000256" key="6">
    <source>
        <dbReference type="SAM" id="Coils"/>
    </source>
</evidence>
<keyword evidence="6" id="KW-0175">Coiled coil</keyword>
<sequence>MISPQEAERLVELYRYEMLDTVPDKALDDLVQLAAYICHAPFAVISLVDADRHWFKSKIGLSEPQTSRIITFCAHTILSDALFVVPDASVDDRFTDNPLVTGDPHIRFYCGAPLTTPEGRHIGTLGVIDREPRNLSPEQLDALRVLSRQVVSHLNLNGRYKELLTAVGARLRAEPALRASQAKFERLSDCTSAGLYIYSGERFRYANPAAVAITGYSLEELQSLTLWDLVHPDFHESLKTGLKALEAGDGTNSHLEFPIIRKDKAIRWLDFTAASIEFDGQSAWIGTAIDVTERKQADALNMAQRQVLEMISKNDPLREIMNTLIRSIEALSNGGVCTVLLVDRATQTLRHGAASTMPEAICRAVEGVPIGPTVGSCGTAAYRKEPVIVTDIANDPLWAPWTEARELVLSHGFKACTSVPIRDSHDDVLGTYAMYYAESRGPTAFELDLLKTSSHLLGIALESTRRDDALRATETSLQRTLTATKSGTWNWNIVTGEIWFDDAWLAGLGYSREDVPPHISSWERLVHSEDLPRMKKLIQTHFTGTRPIYECVNRLRKKDGTYRWNRGRSQVVERDAEGNPLRMTGVDTDIDEQIEEQESALRWDQVFRHAQFGLAYGRVADNVLMAVNEAFAGQRGYRVDELVGKPILPIYAPEVREEMMRRISEIDQSGHQVYESVHQRKDGTTFPVLMEVTVIKNAAGDPVSRVAYALDITDRKRNEEKLRLSEERFRLVADVTNDVLWDWDLITDAHWWSPNAREKFGHNPAKEPSIEAWSSRLHPGDRRRVLHHVDECLRSGEKAFFDEYRFLLADGSYGIFLDKGQVVRDTQGKPVRMIGAMIDVTTAKKAYATLERAYARLQRLGRELQRAEENERRRLSRELHDEFGQLLSALRLSLARVGGELKKHSGSKGSVLKRNLTVATTAVERLFLALRELVRGLRPAVLDELGLAAALESMAEDTREVSGLDCRVSVEPDHVAVRIGRELEGTLFRIAQELITNIVRHAEATSATIVLRYADGDLTLTVQDNGKGAKLSAFKGGYGLRGISERAELLGGRVELRSVRGKGTTVAVTIPVESRSKPPVRSDLLTTGTKSRKGRHGKTA</sequence>
<dbReference type="InterPro" id="IPR035965">
    <property type="entry name" value="PAS-like_dom_sf"/>
</dbReference>
<dbReference type="SUPFAM" id="SSF55781">
    <property type="entry name" value="GAF domain-like"/>
    <property type="match status" value="2"/>
</dbReference>
<evidence type="ECO:0000313" key="12">
    <source>
        <dbReference type="Proteomes" id="UP000199032"/>
    </source>
</evidence>
<dbReference type="EC" id="2.7.13.3" evidence="2"/>
<dbReference type="SMART" id="SM00086">
    <property type="entry name" value="PAC"/>
    <property type="match status" value="4"/>
</dbReference>
<evidence type="ECO:0000256" key="3">
    <source>
        <dbReference type="ARBA" id="ARBA00022553"/>
    </source>
</evidence>
<evidence type="ECO:0000256" key="2">
    <source>
        <dbReference type="ARBA" id="ARBA00012438"/>
    </source>
</evidence>
<dbReference type="GO" id="GO:0016020">
    <property type="term" value="C:membrane"/>
    <property type="evidence" value="ECO:0007669"/>
    <property type="project" value="InterPro"/>
</dbReference>
<dbReference type="Pfam" id="PF13426">
    <property type="entry name" value="PAS_9"/>
    <property type="match status" value="1"/>
</dbReference>
<evidence type="ECO:0000313" key="11">
    <source>
        <dbReference type="EMBL" id="CUS34129.1"/>
    </source>
</evidence>
<dbReference type="SMART" id="SM00065">
    <property type="entry name" value="GAF"/>
    <property type="match status" value="2"/>
</dbReference>
<dbReference type="Pfam" id="PF01590">
    <property type="entry name" value="GAF"/>
    <property type="match status" value="1"/>
</dbReference>
<evidence type="ECO:0000256" key="7">
    <source>
        <dbReference type="SAM" id="MobiDB-lite"/>
    </source>
</evidence>
<organism evidence="11 12">
    <name type="scientific">Candidatus Nitrospira nitrosa</name>
    <dbReference type="NCBI Taxonomy" id="1742972"/>
    <lineage>
        <taxon>Bacteria</taxon>
        <taxon>Pseudomonadati</taxon>
        <taxon>Nitrospirota</taxon>
        <taxon>Nitrospiria</taxon>
        <taxon>Nitrospirales</taxon>
        <taxon>Nitrospiraceae</taxon>
        <taxon>Nitrospira</taxon>
    </lineage>
</organism>
<feature type="domain" description="PAC" evidence="10">
    <location>
        <begin position="672"/>
        <end position="724"/>
    </location>
</feature>
<feature type="domain" description="PAC" evidence="10">
    <location>
        <begin position="800"/>
        <end position="852"/>
    </location>
</feature>
<dbReference type="Gene3D" id="3.30.450.40">
    <property type="match status" value="2"/>
</dbReference>
<dbReference type="Pfam" id="PF02518">
    <property type="entry name" value="HATPase_c"/>
    <property type="match status" value="1"/>
</dbReference>
<dbReference type="Pfam" id="PF07730">
    <property type="entry name" value="HisKA_3"/>
    <property type="match status" value="1"/>
</dbReference>
<reference evidence="11 12" key="1">
    <citation type="submission" date="2015-10" db="EMBL/GenBank/DDBJ databases">
        <authorList>
            <person name="Gilbert D.G."/>
        </authorList>
    </citation>
    <scope>NUCLEOTIDE SEQUENCE [LARGE SCALE GENOMIC DNA]</scope>
    <source>
        <strain evidence="11">COMA1</strain>
    </source>
</reference>
<dbReference type="SMART" id="SM00091">
    <property type="entry name" value="PAS"/>
    <property type="match status" value="4"/>
</dbReference>
<keyword evidence="12" id="KW-1185">Reference proteome</keyword>
<feature type="domain" description="Histidine kinase" evidence="8">
    <location>
        <begin position="874"/>
        <end position="1074"/>
    </location>
</feature>
<dbReference type="InterPro" id="IPR003018">
    <property type="entry name" value="GAF"/>
</dbReference>
<keyword evidence="4" id="KW-0808">Transferase</keyword>
<dbReference type="NCBIfam" id="TIGR00229">
    <property type="entry name" value="sensory_box"/>
    <property type="match status" value="4"/>
</dbReference>
<dbReference type="SMART" id="SM00387">
    <property type="entry name" value="HATPase_c"/>
    <property type="match status" value="1"/>
</dbReference>
<feature type="domain" description="PAC" evidence="10">
    <location>
        <begin position="549"/>
        <end position="602"/>
    </location>
</feature>
<feature type="coiled-coil region" evidence="6">
    <location>
        <begin position="840"/>
        <end position="870"/>
    </location>
</feature>
<dbReference type="PANTHER" id="PTHR43304:SF1">
    <property type="entry name" value="PAC DOMAIN-CONTAINING PROTEIN"/>
    <property type="match status" value="1"/>
</dbReference>
<name>A0A0S4L8U5_9BACT</name>
<dbReference type="PROSITE" id="PS50109">
    <property type="entry name" value="HIS_KIN"/>
    <property type="match status" value="1"/>
</dbReference>
<keyword evidence="3" id="KW-0597">Phosphoprotein</keyword>
<dbReference type="InterPro" id="IPR052162">
    <property type="entry name" value="Sensor_kinase/Photoreceptor"/>
</dbReference>
<feature type="region of interest" description="Disordered" evidence="7">
    <location>
        <begin position="1075"/>
        <end position="1100"/>
    </location>
</feature>
<proteinExistence type="predicted"/>
<dbReference type="InterPro" id="IPR036890">
    <property type="entry name" value="HATPase_C_sf"/>
</dbReference>
<dbReference type="CDD" id="cd16917">
    <property type="entry name" value="HATPase_UhpB-NarQ-NarX-like"/>
    <property type="match status" value="1"/>
</dbReference>
<feature type="domain" description="PAS" evidence="9">
    <location>
        <begin position="199"/>
        <end position="249"/>
    </location>
</feature>
<dbReference type="SUPFAM" id="SSF55874">
    <property type="entry name" value="ATPase domain of HSP90 chaperone/DNA topoisomerase II/histidine kinase"/>
    <property type="match status" value="1"/>
</dbReference>
<dbReference type="CDD" id="cd00130">
    <property type="entry name" value="PAS"/>
    <property type="match status" value="4"/>
</dbReference>
<dbReference type="InterPro" id="IPR000700">
    <property type="entry name" value="PAS-assoc_C"/>
</dbReference>
<dbReference type="Pfam" id="PF13185">
    <property type="entry name" value="GAF_2"/>
    <property type="match status" value="1"/>
</dbReference>
<dbReference type="InterPro" id="IPR011712">
    <property type="entry name" value="Sig_transdc_His_kin_sub3_dim/P"/>
</dbReference>
<dbReference type="STRING" id="1742972.COMA1_11532"/>
<evidence type="ECO:0000259" key="10">
    <source>
        <dbReference type="PROSITE" id="PS50113"/>
    </source>
</evidence>
<dbReference type="InterPro" id="IPR001610">
    <property type="entry name" value="PAC"/>
</dbReference>
<dbReference type="InterPro" id="IPR005467">
    <property type="entry name" value="His_kinase_dom"/>
</dbReference>
<feature type="domain" description="PAC" evidence="10">
    <location>
        <begin position="253"/>
        <end position="303"/>
    </location>
</feature>
<dbReference type="AlphaFoldDB" id="A0A0S4L8U5"/>
<dbReference type="PROSITE" id="PS50113">
    <property type="entry name" value="PAC"/>
    <property type="match status" value="4"/>
</dbReference>
<gene>
    <name evidence="11" type="ORF">COMA1_11532</name>
</gene>
<feature type="compositionally biased region" description="Basic residues" evidence="7">
    <location>
        <begin position="1090"/>
        <end position="1100"/>
    </location>
</feature>
<dbReference type="Gene3D" id="1.20.5.1930">
    <property type="match status" value="1"/>
</dbReference>
<evidence type="ECO:0000256" key="5">
    <source>
        <dbReference type="ARBA" id="ARBA00022777"/>
    </source>
</evidence>
<dbReference type="InterPro" id="IPR003594">
    <property type="entry name" value="HATPase_dom"/>
</dbReference>